<feature type="transmembrane region" description="Helical" evidence="7">
    <location>
        <begin position="119"/>
        <end position="141"/>
    </location>
</feature>
<dbReference type="NCBIfam" id="TIGR03025">
    <property type="entry name" value="EPS_sugtrans"/>
    <property type="match status" value="1"/>
</dbReference>
<evidence type="ECO:0000256" key="4">
    <source>
        <dbReference type="ARBA" id="ARBA00022692"/>
    </source>
</evidence>
<comment type="similarity">
    <text evidence="2">Belongs to the bacterial sugar transferase family.</text>
</comment>
<evidence type="ECO:0000256" key="7">
    <source>
        <dbReference type="SAM" id="Phobius"/>
    </source>
</evidence>
<keyword evidence="3" id="KW-0808">Transferase</keyword>
<dbReference type="EMBL" id="CP110257">
    <property type="protein sequence ID" value="UZD56181.1"/>
    <property type="molecule type" value="Genomic_DNA"/>
</dbReference>
<feature type="transmembrane region" description="Helical" evidence="7">
    <location>
        <begin position="56"/>
        <end position="76"/>
    </location>
</feature>
<sequence>MRVFRLFQHHVALSTLLELLADSLLCYFAAVFVFSALPGGRADAAAVAVRLDQAPWVHALGFAAAMLLLYAFVGLYRQAAVEMGFGRVVRRAILALVIGAYIAYVVLASDLDGQSATYLVVSAMLYLLVGLVAVRLGISLITRLLGVPRVLIVGTGPEAWSVAQDLQALQRLERRLVGFYPTGERDGRLGGMRVFERSEPLEDLVERLAVDEIIVAAKEQRGGGVPIDQLLACRIRGVPILDMSGFYERVKAEVPIDSLKASWLVYSQGFVQGPARRAAKRVFDILTSSVLLVLAAPVMVLTALAIKLDSPGPVIYRQERVGLGGRRFMCLKFRSMTVDAEKDGVARWASKNDARVTRVGRFIRKTRIDELPQLLSVLKGEMSMVGPRPERPSFVEELKQHIPFYDLRHSVKPGVTGWAQVRYSYGASLEDARRKHQFDLYYVKNNSLFLDVLVLIETVSVVLFREGAR</sequence>
<evidence type="ECO:0000256" key="2">
    <source>
        <dbReference type="ARBA" id="ARBA00006464"/>
    </source>
</evidence>
<proteinExistence type="inferred from homology"/>
<reference evidence="9" key="1">
    <citation type="submission" date="2022-10" db="EMBL/GenBank/DDBJ databases">
        <title>Complete genome sequence of Schlegelella aquatica LMG 23380.</title>
        <authorList>
            <person name="Musilova J."/>
            <person name="Kourilova X."/>
            <person name="Bezdicek M."/>
            <person name="Hermankova K."/>
            <person name="Obruca S."/>
            <person name="Sedlar K."/>
        </authorList>
    </citation>
    <scope>NUCLEOTIDE SEQUENCE</scope>
    <source>
        <strain evidence="9">LMG 23380</strain>
    </source>
</reference>
<evidence type="ECO:0000256" key="1">
    <source>
        <dbReference type="ARBA" id="ARBA00004141"/>
    </source>
</evidence>
<dbReference type="Pfam" id="PF02397">
    <property type="entry name" value="Bac_transf"/>
    <property type="match status" value="1"/>
</dbReference>
<gene>
    <name evidence="9" type="ORF">OMP39_06305</name>
</gene>
<evidence type="ECO:0000259" key="8">
    <source>
        <dbReference type="Pfam" id="PF02397"/>
    </source>
</evidence>
<comment type="subcellular location">
    <subcellularLocation>
        <location evidence="1">Membrane</location>
        <topology evidence="1">Multi-pass membrane protein</topology>
    </subcellularLocation>
</comment>
<evidence type="ECO:0000256" key="5">
    <source>
        <dbReference type="ARBA" id="ARBA00022989"/>
    </source>
</evidence>
<feature type="domain" description="Bacterial sugar transferase" evidence="8">
    <location>
        <begin position="280"/>
        <end position="463"/>
    </location>
</feature>
<feature type="transmembrane region" description="Helical" evidence="7">
    <location>
        <begin position="12"/>
        <end position="36"/>
    </location>
</feature>
<feature type="transmembrane region" description="Helical" evidence="7">
    <location>
        <begin position="285"/>
        <end position="306"/>
    </location>
</feature>
<dbReference type="Gene3D" id="3.40.50.720">
    <property type="entry name" value="NAD(P)-binding Rossmann-like Domain"/>
    <property type="match status" value="1"/>
</dbReference>
<evidence type="ECO:0000256" key="6">
    <source>
        <dbReference type="ARBA" id="ARBA00023136"/>
    </source>
</evidence>
<evidence type="ECO:0000313" key="10">
    <source>
        <dbReference type="Proteomes" id="UP001163266"/>
    </source>
</evidence>
<evidence type="ECO:0000313" key="9">
    <source>
        <dbReference type="EMBL" id="UZD56181.1"/>
    </source>
</evidence>
<keyword evidence="6 7" id="KW-0472">Membrane</keyword>
<dbReference type="NCBIfam" id="TIGR03013">
    <property type="entry name" value="EpsB_2"/>
    <property type="match status" value="1"/>
</dbReference>
<keyword evidence="5 7" id="KW-1133">Transmembrane helix</keyword>
<name>A0ABY6MW21_9BURK</name>
<dbReference type="InterPro" id="IPR017464">
    <property type="entry name" value="Sugar_tfrase_EpsB_2"/>
</dbReference>
<dbReference type="RefSeq" id="WP_264894057.1">
    <property type="nucleotide sequence ID" value="NZ_CP110257.1"/>
</dbReference>
<dbReference type="InterPro" id="IPR017475">
    <property type="entry name" value="EPS_sugar_tfrase"/>
</dbReference>
<keyword evidence="10" id="KW-1185">Reference proteome</keyword>
<dbReference type="PANTHER" id="PTHR30576:SF21">
    <property type="entry name" value="UDP-GLUCOSE:UNDECAPRENYL-PHOSPHATE GLUCOSE-1-PHOSPHATE TRANSFERASE"/>
    <property type="match status" value="1"/>
</dbReference>
<keyword evidence="4 7" id="KW-0812">Transmembrane</keyword>
<feature type="transmembrane region" description="Helical" evidence="7">
    <location>
        <begin position="88"/>
        <end position="107"/>
    </location>
</feature>
<evidence type="ECO:0000256" key="3">
    <source>
        <dbReference type="ARBA" id="ARBA00022679"/>
    </source>
</evidence>
<dbReference type="Proteomes" id="UP001163266">
    <property type="component" value="Chromosome"/>
</dbReference>
<protein>
    <submittedName>
        <fullName evidence="9">TIGR03013 family PEP-CTERM/XrtA system glycosyltransferase</fullName>
    </submittedName>
</protein>
<accession>A0ABY6MW21</accession>
<dbReference type="PANTHER" id="PTHR30576">
    <property type="entry name" value="COLANIC BIOSYNTHESIS UDP-GLUCOSE LIPID CARRIER TRANSFERASE"/>
    <property type="match status" value="1"/>
</dbReference>
<organism evidence="9 10">
    <name type="scientific">Caldimonas aquatica</name>
    <dbReference type="NCBI Taxonomy" id="376175"/>
    <lineage>
        <taxon>Bacteria</taxon>
        <taxon>Pseudomonadati</taxon>
        <taxon>Pseudomonadota</taxon>
        <taxon>Betaproteobacteria</taxon>
        <taxon>Burkholderiales</taxon>
        <taxon>Sphaerotilaceae</taxon>
        <taxon>Caldimonas</taxon>
    </lineage>
</organism>
<dbReference type="InterPro" id="IPR003362">
    <property type="entry name" value="Bact_transf"/>
</dbReference>